<reference evidence="1" key="1">
    <citation type="submission" date="2020-04" db="EMBL/GenBank/DDBJ databases">
        <authorList>
            <person name="Chiriac C."/>
            <person name="Salcher M."/>
            <person name="Ghai R."/>
            <person name="Kavagutti S V."/>
        </authorList>
    </citation>
    <scope>NUCLEOTIDE SEQUENCE</scope>
</reference>
<dbReference type="EMBL" id="LR796249">
    <property type="protein sequence ID" value="CAB4131509.1"/>
    <property type="molecule type" value="Genomic_DNA"/>
</dbReference>
<dbReference type="EMBL" id="LR796294">
    <property type="protein sequence ID" value="CAB4135278.1"/>
    <property type="molecule type" value="Genomic_DNA"/>
</dbReference>
<gene>
    <name evidence="1" type="ORF">UFOVP127_128</name>
    <name evidence="2" type="ORF">UFOVP276_234</name>
</gene>
<organism evidence="1">
    <name type="scientific">uncultured Caudovirales phage</name>
    <dbReference type="NCBI Taxonomy" id="2100421"/>
    <lineage>
        <taxon>Viruses</taxon>
        <taxon>Duplodnaviria</taxon>
        <taxon>Heunggongvirae</taxon>
        <taxon>Uroviricota</taxon>
        <taxon>Caudoviricetes</taxon>
        <taxon>Peduoviridae</taxon>
        <taxon>Maltschvirus</taxon>
        <taxon>Maltschvirus maltsch</taxon>
    </lineage>
</organism>
<sequence length="102" mass="11475">MKIKLELSARVYNCKKEATLPVLLTKIAYLPAIPTVGSSINLSCRKFHHIANVAFVDWGRDWNLGAQDGEMDITVRLVMIQDMSECDLAEFVNYAGWGKKLC</sequence>
<protein>
    <submittedName>
        <fullName evidence="1">Uncharacterized protein</fullName>
    </submittedName>
</protein>
<name>A0A6J5LIP8_9CAUD</name>
<evidence type="ECO:0000313" key="1">
    <source>
        <dbReference type="EMBL" id="CAB4131509.1"/>
    </source>
</evidence>
<evidence type="ECO:0000313" key="2">
    <source>
        <dbReference type="EMBL" id="CAB4135278.1"/>
    </source>
</evidence>
<proteinExistence type="predicted"/>
<accession>A0A6J5LIP8</accession>